<evidence type="ECO:0000256" key="8">
    <source>
        <dbReference type="SAM" id="MobiDB-lite"/>
    </source>
</evidence>
<evidence type="ECO:0000259" key="12">
    <source>
        <dbReference type="Pfam" id="PF22456"/>
    </source>
</evidence>
<keyword evidence="14" id="KW-1185">Reference proteome</keyword>
<evidence type="ECO:0000259" key="10">
    <source>
        <dbReference type="Pfam" id="PF05193"/>
    </source>
</evidence>
<dbReference type="InterPro" id="IPR050626">
    <property type="entry name" value="Peptidase_M16"/>
</dbReference>
<evidence type="ECO:0000256" key="1">
    <source>
        <dbReference type="ARBA" id="ARBA00007261"/>
    </source>
</evidence>
<evidence type="ECO:0000313" key="13">
    <source>
        <dbReference type="EMBL" id="KAK4020288.1"/>
    </source>
</evidence>
<dbReference type="PANTHER" id="PTHR43690">
    <property type="entry name" value="NARDILYSIN"/>
    <property type="match status" value="1"/>
</dbReference>
<dbReference type="Pfam" id="PF05193">
    <property type="entry name" value="Peptidase_M16_C"/>
    <property type="match status" value="1"/>
</dbReference>
<gene>
    <name evidence="13" type="ORF">OUZ56_002280</name>
</gene>
<dbReference type="InterPro" id="IPR007863">
    <property type="entry name" value="Peptidase_M16_C"/>
</dbReference>
<dbReference type="PANTHER" id="PTHR43690:SF18">
    <property type="entry name" value="INSULIN-DEGRADING ENZYME-RELATED"/>
    <property type="match status" value="1"/>
</dbReference>
<evidence type="ECO:0000256" key="5">
    <source>
        <dbReference type="ARBA" id="ARBA00022833"/>
    </source>
</evidence>
<protein>
    <recommendedName>
        <fullName evidence="15">Nardilysin</fullName>
    </recommendedName>
</protein>
<evidence type="ECO:0000313" key="14">
    <source>
        <dbReference type="Proteomes" id="UP001234178"/>
    </source>
</evidence>
<keyword evidence="2" id="KW-0645">Protease</keyword>
<dbReference type="InterPro" id="IPR001431">
    <property type="entry name" value="Pept_M16_Zn_BS"/>
</dbReference>
<dbReference type="InterPro" id="IPR054734">
    <property type="entry name" value="PqqF-like_C_4"/>
</dbReference>
<keyword evidence="5" id="KW-0862">Zinc</keyword>
<feature type="domain" description="Peptidase M16 N-terminal" evidence="9">
    <location>
        <begin position="193"/>
        <end position="322"/>
    </location>
</feature>
<dbReference type="InterPro" id="IPR032632">
    <property type="entry name" value="Peptidase_M16_M"/>
</dbReference>
<sequence>MQRNYYSLLIQRFIRPLKFSCMSASSGKRKVKNPRISKVSLPTVPLVQKKRKFAEFVENPIIMDKAEGEKKSCIGKVVYLANPVKSQNDKKEYRTLLLPNGMRVLLISDPNISETEPDLDSSKGVDNMAYSSAEEEESEAEGSDEEGENDDCGEEEDGSEGETDEESEPDPDSTESNGRDSGLTRKSKQVSKDGERMAAAALCVNIGSFSDPPDLPGLAHFLEHMVFMGSKKYPIENAFDEFLKTYGGSSNASTDYETTTFEFEIHQRYFHQALAIFAEFFASPLLLPCSMKREKEAIDSEFQMALPSDSCRKQQLFASLAKDGHPMTNFTWGNSSTLNLAGDPEGVKLNQRLRLFWQEHYTADRMTLVLQSKHDLNQLEEWATSIFQGIPSISDQPAIPPSFKELGFPFDTLRFKRVIKIVPVKDVHQLCLSWALPSQLEHYRVKPLGYISWLIGHEGRGSLLAYLRQKVWALDLASGNDESGSDHNSTYALFSINISLTERGMAEIEQVIGAVFQYINMLKIQGPDERIWREIQTIEDLSFRYAEDSPPVENVEALSEHMHKYSPVDYITGDTLVFDFYPDVISKCINALQMDNVNIMILSKDFESLNMCNQVEPWFQTRYEAKDIPDEWKQKWSKIVEEESPFAIPDPNPFLASDFSLLEPPSATTVSSVPAKVDCFESGFFLWYRPDSKFRIPKAVLNFYLVTPIAVDSARNAVLLELLAKMLKHQLMEKVYDALVAQLELAIHHYDRGLVIKVSGFNHKLHLLISAVVEQFVKFEQNVVVEVFDALRGQQEKAYRNFCIKPTKLVTDARLALLHTTHWSILEKSEAVKSLTLNDLKLFSTRLKESFDLKCLVQGNYSKEQALEVALDFKTKLQEKGRLDDHALPPIRICQVPLGNKCCRIASFHPSDFNSVAVSYYQVGPTNMRQTAVMEILVNLMEEPVFDILRTREQLGYNVYATLRNTFGVLGFSITVDFQADKFSASHVDERIEAFLNQFNLNLKAMTEDDLQTRVQSLIKLKQVPDVSLDEEVSRNWNEILSEEYLFDRLQQEIEQLPLVSLDEIRSFFQQYGLAFKGSERRKLSMQVIGNSKQNEDHSLEEDSKTKLRFLAEDGKEVDFIHDLSELRRTSVIFPPLKTFNGLPPTANV</sequence>
<comment type="caution">
    <text evidence="13">The sequence shown here is derived from an EMBL/GenBank/DDBJ whole genome shotgun (WGS) entry which is preliminary data.</text>
</comment>
<feature type="domain" description="Peptidase M16 C-terminal" evidence="10">
    <location>
        <begin position="351"/>
        <end position="537"/>
    </location>
</feature>
<organism evidence="13 14">
    <name type="scientific">Daphnia magna</name>
    <dbReference type="NCBI Taxonomy" id="35525"/>
    <lineage>
        <taxon>Eukaryota</taxon>
        <taxon>Metazoa</taxon>
        <taxon>Ecdysozoa</taxon>
        <taxon>Arthropoda</taxon>
        <taxon>Crustacea</taxon>
        <taxon>Branchiopoda</taxon>
        <taxon>Diplostraca</taxon>
        <taxon>Cladocera</taxon>
        <taxon>Anomopoda</taxon>
        <taxon>Daphniidae</taxon>
        <taxon>Daphnia</taxon>
    </lineage>
</organism>
<dbReference type="Pfam" id="PF22456">
    <property type="entry name" value="PqqF-like_C_4"/>
    <property type="match status" value="1"/>
</dbReference>
<reference evidence="13 14" key="1">
    <citation type="journal article" date="2023" name="Nucleic Acids Res.">
        <title>The hologenome of Daphnia magna reveals possible DNA methylation and microbiome-mediated evolution of the host genome.</title>
        <authorList>
            <person name="Chaturvedi A."/>
            <person name="Li X."/>
            <person name="Dhandapani V."/>
            <person name="Marshall H."/>
            <person name="Kissane S."/>
            <person name="Cuenca-Cambronero M."/>
            <person name="Asole G."/>
            <person name="Calvet F."/>
            <person name="Ruiz-Romero M."/>
            <person name="Marangio P."/>
            <person name="Guigo R."/>
            <person name="Rago D."/>
            <person name="Mirbahai L."/>
            <person name="Eastwood N."/>
            <person name="Colbourne J.K."/>
            <person name="Zhou J."/>
            <person name="Mallon E."/>
            <person name="Orsini L."/>
        </authorList>
    </citation>
    <scope>NUCLEOTIDE SEQUENCE [LARGE SCALE GENOMIC DNA]</scope>
    <source>
        <strain evidence="13">LRV0_1</strain>
    </source>
</reference>
<evidence type="ECO:0008006" key="15">
    <source>
        <dbReference type="Google" id="ProtNLM"/>
    </source>
</evidence>
<evidence type="ECO:0000256" key="2">
    <source>
        <dbReference type="ARBA" id="ARBA00022670"/>
    </source>
</evidence>
<feature type="region of interest" description="Disordered" evidence="8">
    <location>
        <begin position="113"/>
        <end position="192"/>
    </location>
</feature>
<accession>A0ABR0A5M5</accession>
<evidence type="ECO:0000259" key="11">
    <source>
        <dbReference type="Pfam" id="PF16187"/>
    </source>
</evidence>
<evidence type="ECO:0000259" key="9">
    <source>
        <dbReference type="Pfam" id="PF00675"/>
    </source>
</evidence>
<dbReference type="Proteomes" id="UP001234178">
    <property type="component" value="Unassembled WGS sequence"/>
</dbReference>
<evidence type="ECO:0000256" key="3">
    <source>
        <dbReference type="ARBA" id="ARBA00022723"/>
    </source>
</evidence>
<proteinExistence type="inferred from homology"/>
<keyword evidence="3" id="KW-0479">Metal-binding</keyword>
<name>A0ABR0A5M5_9CRUS</name>
<evidence type="ECO:0000256" key="4">
    <source>
        <dbReference type="ARBA" id="ARBA00022801"/>
    </source>
</evidence>
<dbReference type="Gene3D" id="3.30.830.10">
    <property type="entry name" value="Metalloenzyme, LuxS/M16 peptidase-like"/>
    <property type="match status" value="4"/>
</dbReference>
<feature type="domain" description="Peptidase M16 middle/third" evidence="11">
    <location>
        <begin position="543"/>
        <end position="831"/>
    </location>
</feature>
<keyword evidence="6" id="KW-0482">Metalloprotease</keyword>
<evidence type="ECO:0000256" key="7">
    <source>
        <dbReference type="RuleBase" id="RU004447"/>
    </source>
</evidence>
<dbReference type="SUPFAM" id="SSF63411">
    <property type="entry name" value="LuxS/MPP-like metallohydrolase"/>
    <property type="match status" value="4"/>
</dbReference>
<feature type="compositionally biased region" description="Acidic residues" evidence="8">
    <location>
        <begin position="133"/>
        <end position="173"/>
    </location>
</feature>
<dbReference type="PROSITE" id="PS00143">
    <property type="entry name" value="INSULINASE"/>
    <property type="match status" value="1"/>
</dbReference>
<dbReference type="Pfam" id="PF00675">
    <property type="entry name" value="Peptidase_M16"/>
    <property type="match status" value="1"/>
</dbReference>
<dbReference type="InterPro" id="IPR011249">
    <property type="entry name" value="Metalloenz_LuxS/M16"/>
</dbReference>
<feature type="domain" description="Coenzyme PQQ synthesis protein F-like C-terminal lobe" evidence="12">
    <location>
        <begin position="937"/>
        <end position="1037"/>
    </location>
</feature>
<evidence type="ECO:0000256" key="6">
    <source>
        <dbReference type="ARBA" id="ARBA00023049"/>
    </source>
</evidence>
<keyword evidence="4" id="KW-0378">Hydrolase</keyword>
<comment type="similarity">
    <text evidence="1 7">Belongs to the peptidase M16 family.</text>
</comment>
<dbReference type="InterPro" id="IPR011765">
    <property type="entry name" value="Pept_M16_N"/>
</dbReference>
<dbReference type="Pfam" id="PF16187">
    <property type="entry name" value="Peptidase_M16_M"/>
    <property type="match status" value="1"/>
</dbReference>
<dbReference type="EMBL" id="JAOYFB010000036">
    <property type="protein sequence ID" value="KAK4020288.1"/>
    <property type="molecule type" value="Genomic_DNA"/>
</dbReference>